<dbReference type="EMBL" id="JAMC01000007">
    <property type="protein sequence ID" value="KEJ88331.1"/>
    <property type="molecule type" value="Genomic_DNA"/>
</dbReference>
<evidence type="ECO:0000256" key="1">
    <source>
        <dbReference type="ARBA" id="ARBA00022801"/>
    </source>
</evidence>
<keyword evidence="1" id="KW-0378">Hydrolase</keyword>
<dbReference type="PRINTS" id="PR00862">
    <property type="entry name" value="PROLIGOPTASE"/>
</dbReference>
<proteinExistence type="predicted"/>
<dbReference type="SUPFAM" id="SSF53474">
    <property type="entry name" value="alpha/beta-Hydrolases"/>
    <property type="match status" value="1"/>
</dbReference>
<sequence>MFYWEGAILKKLLLGGAAVLAIGAGAAMFVTRDTAATHEGLKASSLPPLIPTRAFFAHPNAAQSFSASSDGRLISYLQSSLTGSKTVVKDLTTNKVIAEFPANVQFRRWHPTKPLIRFIFEGHDWEVDPFQPERENWRRTSPNRLSGGWAKNEIATTADQDILTWGKESANDNGHMWLVSQDGLNANKVAEGNAQTLYWVFDETYTSPVLRLDSLDPATTRLFGKQGADWTALIDINVNDQFAPISAGRNDGTILARSSRGRDKVALVSFDTQTGQETVLHENPQTDIGFTTLLSLPNTPDVLRMGVANKDRIALTERGQVFLDILSDFAQPVSLGETVVSASGRYITQAISAQSKPYTFLLIDMEEKSYKILGEAPTARFKEHFVEEQAVTFSARDGLEIPAVLTMPQDVAGPIPFIVYIHGGPAQHAILGYDPETQLWVNRGYGVLSVNFRGSTGFGKEFQSKGFKEFGRAMQDDIADAANWLVSEGLADTDALIAMGTSYGGYSAALAMSRDPGLFDAAIVEFPMLDIEFQSKSYPGFWQSGIHGWWRYFGKVDSADDLELMRMYSPSNRIDELHGPLMILGGLRDQITSVQQVKDFETDAMAAGKDVEVHYFPDAGHGVHLWRDRLRRARLIEEFLAKHAGGRSGGFEFAERAPAFID</sequence>
<gene>
    <name evidence="3" type="ORF">DSW25_16780</name>
</gene>
<dbReference type="Gene3D" id="3.40.50.1820">
    <property type="entry name" value="alpha/beta hydrolase"/>
    <property type="match status" value="1"/>
</dbReference>
<dbReference type="PANTHER" id="PTHR42776">
    <property type="entry name" value="SERINE PEPTIDASE S9 FAMILY MEMBER"/>
    <property type="match status" value="1"/>
</dbReference>
<comment type="caution">
    <text evidence="3">The sequence shown here is derived from an EMBL/GenBank/DDBJ whole genome shotgun (WGS) entry which is preliminary data.</text>
</comment>
<reference evidence="3 4" key="1">
    <citation type="submission" date="2014-01" db="EMBL/GenBank/DDBJ databases">
        <title>Sulfitobacter donghicola JCM 14565 Genome Sequencing.</title>
        <authorList>
            <person name="Lai Q."/>
            <person name="Hong Z."/>
        </authorList>
    </citation>
    <scope>NUCLEOTIDE SEQUENCE [LARGE SCALE GENOMIC DNA]</scope>
    <source>
        <strain evidence="3 4">JCM 14565</strain>
    </source>
</reference>
<dbReference type="InterPro" id="IPR029058">
    <property type="entry name" value="AB_hydrolase_fold"/>
</dbReference>
<dbReference type="GO" id="GO:0004252">
    <property type="term" value="F:serine-type endopeptidase activity"/>
    <property type="evidence" value="ECO:0007669"/>
    <property type="project" value="InterPro"/>
</dbReference>
<dbReference type="InterPro" id="IPR002470">
    <property type="entry name" value="Peptidase_S9A"/>
</dbReference>
<dbReference type="Pfam" id="PF00326">
    <property type="entry name" value="Peptidase_S9"/>
    <property type="match status" value="1"/>
</dbReference>
<protein>
    <recommendedName>
        <fullName evidence="2">Peptidase S9 prolyl oligopeptidase catalytic domain-containing protein</fullName>
    </recommendedName>
</protein>
<dbReference type="PANTHER" id="PTHR42776:SF27">
    <property type="entry name" value="DIPEPTIDYL PEPTIDASE FAMILY MEMBER 6"/>
    <property type="match status" value="1"/>
</dbReference>
<organism evidence="3 4">
    <name type="scientific">Sulfitobacter donghicola DSW-25 = KCTC 12864 = JCM 14565</name>
    <dbReference type="NCBI Taxonomy" id="1300350"/>
    <lineage>
        <taxon>Bacteria</taxon>
        <taxon>Pseudomonadati</taxon>
        <taxon>Pseudomonadota</taxon>
        <taxon>Alphaproteobacteria</taxon>
        <taxon>Rhodobacterales</taxon>
        <taxon>Roseobacteraceae</taxon>
        <taxon>Sulfitobacter</taxon>
    </lineage>
</organism>
<dbReference type="AlphaFoldDB" id="A0A073IFQ0"/>
<dbReference type="eggNOG" id="COG1506">
    <property type="taxonomic scope" value="Bacteria"/>
</dbReference>
<dbReference type="GO" id="GO:0006508">
    <property type="term" value="P:proteolysis"/>
    <property type="evidence" value="ECO:0007669"/>
    <property type="project" value="InterPro"/>
</dbReference>
<evidence type="ECO:0000259" key="2">
    <source>
        <dbReference type="Pfam" id="PF00326"/>
    </source>
</evidence>
<dbReference type="InterPro" id="IPR001375">
    <property type="entry name" value="Peptidase_S9_cat"/>
</dbReference>
<name>A0A073IFQ0_9RHOB</name>
<dbReference type="Proteomes" id="UP000027734">
    <property type="component" value="Unassembled WGS sequence"/>
</dbReference>
<dbReference type="STRING" id="1300350.Z948_2661"/>
<feature type="domain" description="Peptidase S9 prolyl oligopeptidase catalytic" evidence="2">
    <location>
        <begin position="434"/>
        <end position="646"/>
    </location>
</feature>
<keyword evidence="4" id="KW-1185">Reference proteome</keyword>
<accession>A0A073IFQ0</accession>
<evidence type="ECO:0000313" key="4">
    <source>
        <dbReference type="Proteomes" id="UP000027734"/>
    </source>
</evidence>
<evidence type="ECO:0000313" key="3">
    <source>
        <dbReference type="EMBL" id="KEJ88331.1"/>
    </source>
</evidence>